<organism evidence="4 5">
    <name type="scientific">Heterostelium pallidum (strain ATCC 26659 / Pp 5 / PN500)</name>
    <name type="common">Cellular slime mold</name>
    <name type="synonym">Polysphondylium pallidum</name>
    <dbReference type="NCBI Taxonomy" id="670386"/>
    <lineage>
        <taxon>Eukaryota</taxon>
        <taxon>Amoebozoa</taxon>
        <taxon>Evosea</taxon>
        <taxon>Eumycetozoa</taxon>
        <taxon>Dictyostelia</taxon>
        <taxon>Acytosteliales</taxon>
        <taxon>Acytosteliaceae</taxon>
        <taxon>Heterostelium</taxon>
    </lineage>
</organism>
<feature type="domain" description="Follistatin-like" evidence="3">
    <location>
        <begin position="287"/>
        <end position="310"/>
    </location>
</feature>
<keyword evidence="5" id="KW-1185">Reference proteome</keyword>
<evidence type="ECO:0000259" key="3">
    <source>
        <dbReference type="SMART" id="SM00274"/>
    </source>
</evidence>
<feature type="domain" description="Follistatin-like" evidence="3">
    <location>
        <begin position="646"/>
        <end position="669"/>
    </location>
</feature>
<feature type="compositionally biased region" description="Low complexity" evidence="1">
    <location>
        <begin position="165"/>
        <end position="185"/>
    </location>
</feature>
<feature type="signal peptide" evidence="2">
    <location>
        <begin position="1"/>
        <end position="28"/>
    </location>
</feature>
<gene>
    <name evidence="4" type="ORF">PPL_01711</name>
</gene>
<dbReference type="AlphaFoldDB" id="D3B095"/>
<evidence type="ECO:0000256" key="2">
    <source>
        <dbReference type="SAM" id="SignalP"/>
    </source>
</evidence>
<proteinExistence type="predicted"/>
<evidence type="ECO:0000256" key="1">
    <source>
        <dbReference type="SAM" id="MobiDB-lite"/>
    </source>
</evidence>
<dbReference type="SMART" id="SM00274">
    <property type="entry name" value="FOLN"/>
    <property type="match status" value="11"/>
</dbReference>
<keyword evidence="2" id="KW-0732">Signal</keyword>
<evidence type="ECO:0000313" key="4">
    <source>
        <dbReference type="EMBL" id="EFA84719.1"/>
    </source>
</evidence>
<reference evidence="4 5" key="1">
    <citation type="journal article" date="2011" name="Genome Res.">
        <title>Phylogeny-wide analysis of social amoeba genomes highlights ancient origins for complex intercellular communication.</title>
        <authorList>
            <person name="Heidel A.J."/>
            <person name="Lawal H.M."/>
            <person name="Felder M."/>
            <person name="Schilde C."/>
            <person name="Helps N.R."/>
            <person name="Tunggal B."/>
            <person name="Rivero F."/>
            <person name="John U."/>
            <person name="Schleicher M."/>
            <person name="Eichinger L."/>
            <person name="Platzer M."/>
            <person name="Noegel A.A."/>
            <person name="Schaap P."/>
            <person name="Gloeckner G."/>
        </authorList>
    </citation>
    <scope>NUCLEOTIDE SEQUENCE [LARGE SCALE GENOMIC DNA]</scope>
    <source>
        <strain evidence="5">ATCC 26659 / Pp 5 / PN500</strain>
    </source>
</reference>
<dbReference type="STRING" id="670386.D3B095"/>
<dbReference type="OMA" id="FECISAR"/>
<feature type="domain" description="Follistatin-like" evidence="3">
    <location>
        <begin position="381"/>
        <end position="405"/>
    </location>
</feature>
<dbReference type="EMBL" id="ADBJ01000008">
    <property type="protein sequence ID" value="EFA84719.1"/>
    <property type="molecule type" value="Genomic_DNA"/>
</dbReference>
<feature type="domain" description="Follistatin-like" evidence="3">
    <location>
        <begin position="229"/>
        <end position="252"/>
    </location>
</feature>
<dbReference type="RefSeq" id="XP_020436831.1">
    <property type="nucleotide sequence ID" value="XM_020572714.1"/>
</dbReference>
<evidence type="ECO:0000313" key="5">
    <source>
        <dbReference type="Proteomes" id="UP000001396"/>
    </source>
</evidence>
<feature type="region of interest" description="Disordered" evidence="1">
    <location>
        <begin position="570"/>
        <end position="614"/>
    </location>
</feature>
<dbReference type="GO" id="GO:0030435">
    <property type="term" value="P:sporulation resulting in formation of a cellular spore"/>
    <property type="evidence" value="ECO:0007669"/>
    <property type="project" value="UniProtKB-ARBA"/>
</dbReference>
<protein>
    <recommendedName>
        <fullName evidence="3">Follistatin-like domain-containing protein</fullName>
    </recommendedName>
</protein>
<feature type="domain" description="Follistatin-like" evidence="3">
    <location>
        <begin position="122"/>
        <end position="159"/>
    </location>
</feature>
<dbReference type="InParanoid" id="D3B095"/>
<feature type="domain" description="Follistatin-like" evidence="3">
    <location>
        <begin position="508"/>
        <end position="531"/>
    </location>
</feature>
<feature type="domain" description="Follistatin-like" evidence="3">
    <location>
        <begin position="254"/>
        <end position="277"/>
    </location>
</feature>
<feature type="domain" description="Follistatin-like" evidence="3">
    <location>
        <begin position="452"/>
        <end position="478"/>
    </location>
</feature>
<dbReference type="GeneID" id="31357239"/>
<feature type="domain" description="Follistatin-like" evidence="3">
    <location>
        <begin position="672"/>
        <end position="695"/>
    </location>
</feature>
<feature type="region of interest" description="Disordered" evidence="1">
    <location>
        <begin position="165"/>
        <end position="188"/>
    </location>
</feature>
<accession>D3B095</accession>
<comment type="caution">
    <text evidence="4">The sequence shown here is derived from an EMBL/GenBank/DDBJ whole genome shotgun (WGS) entry which is preliminary data.</text>
</comment>
<dbReference type="Proteomes" id="UP000001396">
    <property type="component" value="Unassembled WGS sequence"/>
</dbReference>
<feature type="domain" description="Follistatin-like" evidence="3">
    <location>
        <begin position="316"/>
        <end position="339"/>
    </location>
</feature>
<dbReference type="GO" id="GO:0031160">
    <property type="term" value="C:spore wall"/>
    <property type="evidence" value="ECO:0007669"/>
    <property type="project" value="UniProtKB-ARBA"/>
</dbReference>
<feature type="chain" id="PRO_5003040752" description="Follistatin-like domain-containing protein" evidence="2">
    <location>
        <begin position="29"/>
        <end position="695"/>
    </location>
</feature>
<dbReference type="InterPro" id="IPR003645">
    <property type="entry name" value="Fol_N"/>
</dbReference>
<feature type="domain" description="Follistatin-like" evidence="3">
    <location>
        <begin position="204"/>
        <end position="227"/>
    </location>
</feature>
<sequence>MFNRINKPLLFLYLLYILSTNHIQLAYSEQTLLNNNQCSKLSTQQCRKNSNCLSIEAKSCCSSNLYSECQQLPLSLVRCNPIPNLNLWCLEDNSDLNQYDLWAFNTSSCHRPANSFIPLLSSCRDAQCPTGFECISARPQRTPCINSQSKCCNYRAKCVLSSDIDTTQTSSSDPSTDNTTPTKTSDNVDDLVRKNYPYNMVVPTCAAMKCSVGYECIDDPVKGAHCNPSCKAMKCLDGQRCVMNGLNKPTCITSCNFTTCPPAFQCIEDKEGGVRCVPVKSIPAKPVCTLDCIIGSKCVIDEITKKARCVPENYTTCATKKCPEGESCFDDLEKGAYCFKSGDPCLRKNCPVGTVCAIAANDTAKAYYNVQGGRCVSIYSSCMLLNCSKGYDCIMDKTSQLAKCVQIAVNETLSTKPLKDLLGITPAPAKTCERKCDPGFKCVDGQCVQLLTCANLRCPKGSKCVDNSTLYDGNPYCVPIPTCATNKCPGDCYCLESESGPQCIPKTSCALLDCRPEYRCVEDKERGARCIQRSIVTCSSISCLEGYSCIDDPINGGNCQKIDPKNPFKSWTPSAPGWSTTTKSGTPTTPPTTTSQPPNEETTTTTKPPPSTTQAKNECALLDCPPHTICMADKERGGYMCFSKQSCATSHCAFGEECIEDSNGVGTCRRITCNTLQCKLPKMCHSTPSGIPECQ</sequence>
<feature type="compositionally biased region" description="Low complexity" evidence="1">
    <location>
        <begin position="579"/>
        <end position="606"/>
    </location>
</feature>
<name>D3B095_HETP5</name>